<dbReference type="SUPFAM" id="SSF52374">
    <property type="entry name" value="Nucleotidylyl transferase"/>
    <property type="match status" value="1"/>
</dbReference>
<keyword evidence="10 14" id="KW-0067">ATP-binding</keyword>
<proteinExistence type="inferred from homology"/>
<accession>A0A7G6E0W6</accession>
<comment type="pathway">
    <text evidence="2 14">Cofactor biosynthesis; FMN biosynthesis; FMN from riboflavin (ATP route): step 1/1.</text>
</comment>
<dbReference type="InterPro" id="IPR015864">
    <property type="entry name" value="FAD_synthase"/>
</dbReference>
<dbReference type="PANTHER" id="PTHR22749:SF6">
    <property type="entry name" value="RIBOFLAVIN KINASE"/>
    <property type="match status" value="1"/>
</dbReference>
<evidence type="ECO:0000259" key="15">
    <source>
        <dbReference type="SMART" id="SM00904"/>
    </source>
</evidence>
<dbReference type="RefSeq" id="WP_051965367.1">
    <property type="nucleotide sequence ID" value="NZ_CP045798.1"/>
</dbReference>
<dbReference type="Gene3D" id="3.40.50.620">
    <property type="entry name" value="HUPs"/>
    <property type="match status" value="1"/>
</dbReference>
<dbReference type="FunFam" id="3.40.50.620:FF:000021">
    <property type="entry name" value="Riboflavin biosynthesis protein"/>
    <property type="match status" value="1"/>
</dbReference>
<keyword evidence="8 14" id="KW-0418">Kinase</keyword>
<gene>
    <name evidence="16" type="ORF">BR63_04980</name>
</gene>
<dbReference type="UniPathway" id="UPA00277">
    <property type="reaction ID" value="UER00407"/>
</dbReference>
<dbReference type="AlphaFoldDB" id="A0A7G6E0W6"/>
<dbReference type="OrthoDB" id="9803667at2"/>
<keyword evidence="4 14" id="KW-0288">FMN</keyword>
<evidence type="ECO:0000256" key="10">
    <source>
        <dbReference type="ARBA" id="ARBA00022840"/>
    </source>
</evidence>
<dbReference type="InterPro" id="IPR014729">
    <property type="entry name" value="Rossmann-like_a/b/a_fold"/>
</dbReference>
<evidence type="ECO:0000256" key="5">
    <source>
        <dbReference type="ARBA" id="ARBA00022679"/>
    </source>
</evidence>
<dbReference type="GO" id="GO:0006747">
    <property type="term" value="P:FAD biosynthetic process"/>
    <property type="evidence" value="ECO:0007669"/>
    <property type="project" value="UniProtKB-UniRule"/>
</dbReference>
<dbReference type="GO" id="GO:0009398">
    <property type="term" value="P:FMN biosynthetic process"/>
    <property type="evidence" value="ECO:0007669"/>
    <property type="project" value="UniProtKB-UniRule"/>
</dbReference>
<keyword evidence="9 14" id="KW-0274">FAD</keyword>
<evidence type="ECO:0000256" key="13">
    <source>
        <dbReference type="ARBA" id="ARBA00049494"/>
    </source>
</evidence>
<evidence type="ECO:0000256" key="3">
    <source>
        <dbReference type="ARBA" id="ARBA00022630"/>
    </source>
</evidence>
<dbReference type="Pfam" id="PF01687">
    <property type="entry name" value="Flavokinase"/>
    <property type="match status" value="1"/>
</dbReference>
<evidence type="ECO:0000256" key="11">
    <source>
        <dbReference type="ARBA" id="ARBA00023268"/>
    </source>
</evidence>
<dbReference type="NCBIfam" id="TIGR00083">
    <property type="entry name" value="ribF"/>
    <property type="match status" value="1"/>
</dbReference>
<name>A0A7G6E0W6_THEFR</name>
<comment type="catalytic activity">
    <reaction evidence="12 14">
        <text>riboflavin + ATP = FMN + ADP + H(+)</text>
        <dbReference type="Rhea" id="RHEA:14357"/>
        <dbReference type="ChEBI" id="CHEBI:15378"/>
        <dbReference type="ChEBI" id="CHEBI:30616"/>
        <dbReference type="ChEBI" id="CHEBI:57986"/>
        <dbReference type="ChEBI" id="CHEBI:58210"/>
        <dbReference type="ChEBI" id="CHEBI:456216"/>
        <dbReference type="EC" id="2.7.1.26"/>
    </reaction>
</comment>
<dbReference type="GO" id="GO:0005524">
    <property type="term" value="F:ATP binding"/>
    <property type="evidence" value="ECO:0007669"/>
    <property type="project" value="UniProtKB-UniRule"/>
</dbReference>
<dbReference type="GO" id="GO:0009231">
    <property type="term" value="P:riboflavin biosynthetic process"/>
    <property type="evidence" value="ECO:0007669"/>
    <property type="project" value="InterPro"/>
</dbReference>
<evidence type="ECO:0000256" key="7">
    <source>
        <dbReference type="ARBA" id="ARBA00022741"/>
    </source>
</evidence>
<evidence type="ECO:0000256" key="1">
    <source>
        <dbReference type="ARBA" id="ARBA00004726"/>
    </source>
</evidence>
<dbReference type="InterPro" id="IPR023468">
    <property type="entry name" value="Riboflavin_kinase"/>
</dbReference>
<dbReference type="Gene3D" id="2.40.30.30">
    <property type="entry name" value="Riboflavin kinase-like"/>
    <property type="match status" value="1"/>
</dbReference>
<dbReference type="UniPathway" id="UPA00276">
    <property type="reaction ID" value="UER00406"/>
</dbReference>
<evidence type="ECO:0000256" key="9">
    <source>
        <dbReference type="ARBA" id="ARBA00022827"/>
    </source>
</evidence>
<dbReference type="EC" id="2.7.1.26" evidence="14"/>
<dbReference type="SUPFAM" id="SSF82114">
    <property type="entry name" value="Riboflavin kinase-like"/>
    <property type="match status" value="1"/>
</dbReference>
<protein>
    <recommendedName>
        <fullName evidence="14">Riboflavin biosynthesis protein</fullName>
    </recommendedName>
    <domain>
        <recommendedName>
            <fullName evidence="14">Riboflavin kinase</fullName>
            <ecNumber evidence="14">2.7.1.26</ecNumber>
        </recommendedName>
        <alternativeName>
            <fullName evidence="14">Flavokinase</fullName>
        </alternativeName>
    </domain>
    <domain>
        <recommendedName>
            <fullName evidence="14">FMN adenylyltransferase</fullName>
            <ecNumber evidence="14">2.7.7.2</ecNumber>
        </recommendedName>
        <alternativeName>
            <fullName evidence="14">FAD pyrophosphorylase</fullName>
        </alternativeName>
        <alternativeName>
            <fullName evidence="14">FAD synthase</fullName>
        </alternativeName>
    </domain>
</protein>
<reference evidence="16 17" key="1">
    <citation type="journal article" date="2019" name="Front. Microbiol.">
        <title>Thermoanaerosceptrum fracticalcis gen. nov. sp. nov., a Novel Fumarate-Fermenting Microorganism From a Deep Fractured Carbonate Aquifer of the US Great Basin.</title>
        <authorList>
            <person name="Hamilton-Brehm S.D."/>
            <person name="Stewart L.E."/>
            <person name="Zavarin M."/>
            <person name="Caldwell M."/>
            <person name="Lawson P.A."/>
            <person name="Onstott T.C."/>
            <person name="Grzymski J."/>
            <person name="Neveux I."/>
            <person name="Lollar B.S."/>
            <person name="Russell C.E."/>
            <person name="Moser D.P."/>
        </authorList>
    </citation>
    <scope>NUCLEOTIDE SEQUENCE [LARGE SCALE GENOMIC DNA]</scope>
    <source>
        <strain evidence="16 17">DRI-13</strain>
    </source>
</reference>
<dbReference type="InterPro" id="IPR015865">
    <property type="entry name" value="Riboflavin_kinase_bac/euk"/>
</dbReference>
<keyword evidence="3 14" id="KW-0285">Flavoprotein</keyword>
<dbReference type="NCBIfam" id="NF004162">
    <property type="entry name" value="PRK05627.1-5"/>
    <property type="match status" value="1"/>
</dbReference>
<dbReference type="GO" id="GO:0003919">
    <property type="term" value="F:FMN adenylyltransferase activity"/>
    <property type="evidence" value="ECO:0007669"/>
    <property type="project" value="UniProtKB-UniRule"/>
</dbReference>
<evidence type="ECO:0000256" key="6">
    <source>
        <dbReference type="ARBA" id="ARBA00022695"/>
    </source>
</evidence>
<dbReference type="EC" id="2.7.7.2" evidence="14"/>
<dbReference type="InterPro" id="IPR002606">
    <property type="entry name" value="Riboflavin_kinase_bac"/>
</dbReference>
<keyword evidence="17" id="KW-1185">Reference proteome</keyword>
<feature type="domain" description="Riboflavin kinase" evidence="15">
    <location>
        <begin position="182"/>
        <end position="306"/>
    </location>
</feature>
<keyword evidence="6 14" id="KW-0548">Nucleotidyltransferase</keyword>
<keyword evidence="7 14" id="KW-0547">Nucleotide-binding</keyword>
<dbReference type="PIRSF" id="PIRSF004491">
    <property type="entry name" value="FAD_Synth"/>
    <property type="match status" value="1"/>
</dbReference>
<dbReference type="Proteomes" id="UP000515847">
    <property type="component" value="Chromosome"/>
</dbReference>
<comment type="catalytic activity">
    <reaction evidence="13 14">
        <text>FMN + ATP + H(+) = FAD + diphosphate</text>
        <dbReference type="Rhea" id="RHEA:17237"/>
        <dbReference type="ChEBI" id="CHEBI:15378"/>
        <dbReference type="ChEBI" id="CHEBI:30616"/>
        <dbReference type="ChEBI" id="CHEBI:33019"/>
        <dbReference type="ChEBI" id="CHEBI:57692"/>
        <dbReference type="ChEBI" id="CHEBI:58210"/>
        <dbReference type="EC" id="2.7.7.2"/>
    </reaction>
</comment>
<dbReference type="SMART" id="SM00904">
    <property type="entry name" value="Flavokinase"/>
    <property type="match status" value="1"/>
</dbReference>
<keyword evidence="5 14" id="KW-0808">Transferase</keyword>
<dbReference type="Pfam" id="PF06574">
    <property type="entry name" value="FAD_syn"/>
    <property type="match status" value="1"/>
</dbReference>
<evidence type="ECO:0000313" key="17">
    <source>
        <dbReference type="Proteomes" id="UP000515847"/>
    </source>
</evidence>
<comment type="similarity">
    <text evidence="14">Belongs to the ribF family.</text>
</comment>
<dbReference type="PANTHER" id="PTHR22749">
    <property type="entry name" value="RIBOFLAVIN KINASE/FMN ADENYLYLTRANSFERASE"/>
    <property type="match status" value="1"/>
</dbReference>
<evidence type="ECO:0000256" key="12">
    <source>
        <dbReference type="ARBA" id="ARBA00047880"/>
    </source>
</evidence>
<dbReference type="InterPro" id="IPR023465">
    <property type="entry name" value="Riboflavin_kinase_dom_sf"/>
</dbReference>
<evidence type="ECO:0000313" key="16">
    <source>
        <dbReference type="EMBL" id="QNB45720.1"/>
    </source>
</evidence>
<dbReference type="EMBL" id="CP045798">
    <property type="protein sequence ID" value="QNB45720.1"/>
    <property type="molecule type" value="Genomic_DNA"/>
</dbReference>
<dbReference type="CDD" id="cd02064">
    <property type="entry name" value="FAD_synthetase_N"/>
    <property type="match status" value="1"/>
</dbReference>
<dbReference type="KEGG" id="tfr:BR63_04980"/>
<comment type="pathway">
    <text evidence="1 14">Cofactor biosynthesis; FAD biosynthesis; FAD from FMN: step 1/1.</text>
</comment>
<keyword evidence="11" id="KW-0511">Multifunctional enzyme</keyword>
<evidence type="ECO:0000256" key="4">
    <source>
        <dbReference type="ARBA" id="ARBA00022643"/>
    </source>
</evidence>
<organism evidence="16 17">
    <name type="scientific">Thermanaerosceptrum fracticalcis</name>
    <dbReference type="NCBI Taxonomy" id="1712410"/>
    <lineage>
        <taxon>Bacteria</taxon>
        <taxon>Bacillati</taxon>
        <taxon>Bacillota</taxon>
        <taxon>Clostridia</taxon>
        <taxon>Eubacteriales</taxon>
        <taxon>Peptococcaceae</taxon>
        <taxon>Thermanaerosceptrum</taxon>
    </lineage>
</organism>
<dbReference type="GO" id="GO:0008531">
    <property type="term" value="F:riboflavin kinase activity"/>
    <property type="evidence" value="ECO:0007669"/>
    <property type="project" value="UniProtKB-UniRule"/>
</dbReference>
<sequence length="320" mass="35741">MRLIKSVEEALLYSQDTVMALGNFDGVHKGHQTLIKYCIREGKKGIGIPSVLILDPHPSLVFNKSNFKLINTTEQKIKLMEQLGIENIFLLPFDDKLANVTAEEFGRHYLKGIFKTQKVIVGFNYSFGRKGLGTPGLLKDLGGAMGFAVEIVQPVMCEGEIVSSTLIRKKLQKGDIRGAQKLLGYWPVLGGRVIPGEQRGRVLGFPTANIDVPDYILLPALGVYAALANHKNTLIPAIVNIGNKPTFRSNKITIEAHLLDYEQNLYDEYLEISLLKHIRPEQKFDQISQLQHQVASDIKAARSLFQEFKNDFAHISLSSK</sequence>
<evidence type="ECO:0000256" key="8">
    <source>
        <dbReference type="ARBA" id="ARBA00022777"/>
    </source>
</evidence>
<evidence type="ECO:0000256" key="2">
    <source>
        <dbReference type="ARBA" id="ARBA00005201"/>
    </source>
</evidence>
<evidence type="ECO:0000256" key="14">
    <source>
        <dbReference type="PIRNR" id="PIRNR004491"/>
    </source>
</evidence>